<dbReference type="GO" id="GO:0016891">
    <property type="term" value="F:RNA endonuclease activity producing 5'-phosphomonoesters, hydrolytic mechanism"/>
    <property type="evidence" value="ECO:0007669"/>
    <property type="project" value="TreeGrafter"/>
</dbReference>
<evidence type="ECO:0000313" key="6">
    <source>
        <dbReference type="EMBL" id="CAE7364916.1"/>
    </source>
</evidence>
<dbReference type="GO" id="GO:0003727">
    <property type="term" value="F:single-stranded RNA binding"/>
    <property type="evidence" value="ECO:0007669"/>
    <property type="project" value="TreeGrafter"/>
</dbReference>
<evidence type="ECO:0000256" key="1">
    <source>
        <dbReference type="ARBA" id="ARBA00004496"/>
    </source>
</evidence>
<evidence type="ECO:0000256" key="3">
    <source>
        <dbReference type="ARBA" id="ARBA00022722"/>
    </source>
</evidence>
<dbReference type="OrthoDB" id="20018at2759"/>
<evidence type="ECO:0000313" key="7">
    <source>
        <dbReference type="Proteomes" id="UP000649617"/>
    </source>
</evidence>
<dbReference type="GO" id="GO:0006281">
    <property type="term" value="P:DNA repair"/>
    <property type="evidence" value="ECO:0007669"/>
    <property type="project" value="InterPro"/>
</dbReference>
<organism evidence="6 7">
    <name type="scientific">Symbiodinium pilosum</name>
    <name type="common">Dinoflagellate</name>
    <dbReference type="NCBI Taxonomy" id="2952"/>
    <lineage>
        <taxon>Eukaryota</taxon>
        <taxon>Sar</taxon>
        <taxon>Alveolata</taxon>
        <taxon>Dinophyceae</taxon>
        <taxon>Suessiales</taxon>
        <taxon>Symbiodiniaceae</taxon>
        <taxon>Symbiodinium</taxon>
    </lineage>
</organism>
<dbReference type="EMBL" id="CAJNIZ010014681">
    <property type="protein sequence ID" value="CAE7364916.1"/>
    <property type="molecule type" value="Genomic_DNA"/>
</dbReference>
<dbReference type="Pfam" id="PF04493">
    <property type="entry name" value="Endonuclease_5"/>
    <property type="match status" value="1"/>
</dbReference>
<dbReference type="GO" id="GO:0005737">
    <property type="term" value="C:cytoplasm"/>
    <property type="evidence" value="ECO:0007669"/>
    <property type="project" value="UniProtKB-SubCell"/>
</dbReference>
<dbReference type="InterPro" id="IPR007581">
    <property type="entry name" value="Endonuclease-V"/>
</dbReference>
<evidence type="ECO:0000256" key="5">
    <source>
        <dbReference type="ARBA" id="ARBA00022801"/>
    </source>
</evidence>
<keyword evidence="2" id="KW-0963">Cytoplasm</keyword>
<dbReference type="PANTHER" id="PTHR28511">
    <property type="entry name" value="ENDONUCLEASE V"/>
    <property type="match status" value="1"/>
</dbReference>
<dbReference type="Proteomes" id="UP000649617">
    <property type="component" value="Unassembled WGS sequence"/>
</dbReference>
<sequence>MDLPYLLSLGILGHRTWPWNAGQTTRTVQSPGGENARNLEMSDVTPAQLKEWEDLQLHLRSSLQDVDDTECVIDGLRRVGGLDISFEDGTNRATAVLVVCEFDNDCLKPVYEDAVDVDMALPYISGFLFLREIPAYERLLHRLRESAPHLEPDVFLVDGSGLFHPRQCGSASHFGIVHGLRTIGVAKKLLCFDDFTREQGQMAEEHVLQNFGDSIPLIGKSGVTYGFAVRTSTAKPKGNQDASMRRLYVSIGHRFSQSTARDVVLKCCNVEGGSYIPEPIRLADLTGRAIERAWKQIHTTSKPAARQMIMDVSNLLDDKQRKTILSILDEVGVGPCATLASVPAESIKRKQATKDELFLPFQEMVTDVMVPELRAALRMEKPWAVQLRKASLRYQQAGKAMRAVLS</sequence>
<proteinExistence type="predicted"/>
<gene>
    <name evidence="6" type="primary">ENDOV</name>
    <name evidence="6" type="ORF">SPIL2461_LOCUS8794</name>
</gene>
<dbReference type="PANTHER" id="PTHR28511:SF1">
    <property type="entry name" value="ENDONUCLEASE V"/>
    <property type="match status" value="1"/>
</dbReference>
<dbReference type="AlphaFoldDB" id="A0A812PUY7"/>
<keyword evidence="5" id="KW-0378">Hydrolase</keyword>
<name>A0A812PUY7_SYMPI</name>
<keyword evidence="4" id="KW-0255">Endonuclease</keyword>
<dbReference type="Gene3D" id="3.30.2170.10">
    <property type="entry name" value="archaeoglobus fulgidus dsm 4304 superfamily"/>
    <property type="match status" value="1"/>
</dbReference>
<accession>A0A812PUY7</accession>
<evidence type="ECO:0000256" key="4">
    <source>
        <dbReference type="ARBA" id="ARBA00022759"/>
    </source>
</evidence>
<dbReference type="GO" id="GO:0005730">
    <property type="term" value="C:nucleolus"/>
    <property type="evidence" value="ECO:0007669"/>
    <property type="project" value="TreeGrafter"/>
</dbReference>
<dbReference type="CDD" id="cd06559">
    <property type="entry name" value="Endonuclease_V"/>
    <property type="match status" value="1"/>
</dbReference>
<protein>
    <submittedName>
        <fullName evidence="6">ENDOV protein</fullName>
    </submittedName>
</protein>
<keyword evidence="7" id="KW-1185">Reference proteome</keyword>
<comment type="caution">
    <text evidence="6">The sequence shown here is derived from an EMBL/GenBank/DDBJ whole genome shotgun (WGS) entry which is preliminary data.</text>
</comment>
<evidence type="ECO:0000256" key="2">
    <source>
        <dbReference type="ARBA" id="ARBA00022490"/>
    </source>
</evidence>
<reference evidence="6" key="1">
    <citation type="submission" date="2021-02" db="EMBL/GenBank/DDBJ databases">
        <authorList>
            <person name="Dougan E. K."/>
            <person name="Rhodes N."/>
            <person name="Thang M."/>
            <person name="Chan C."/>
        </authorList>
    </citation>
    <scope>NUCLEOTIDE SEQUENCE</scope>
</reference>
<keyword evidence="3" id="KW-0540">Nuclease</keyword>
<comment type="subcellular location">
    <subcellularLocation>
        <location evidence="1">Cytoplasm</location>
    </subcellularLocation>
</comment>